<dbReference type="EMBL" id="UZAK01011125">
    <property type="protein sequence ID" value="VDO99496.1"/>
    <property type="molecule type" value="Genomic_DNA"/>
</dbReference>
<proteinExistence type="predicted"/>
<feature type="region of interest" description="Disordered" evidence="1">
    <location>
        <begin position="50"/>
        <end position="74"/>
    </location>
</feature>
<dbReference type="AlphaFoldDB" id="A0A183JTA3"/>
<protein>
    <submittedName>
        <fullName evidence="2 4">Uncharacterized protein</fullName>
    </submittedName>
</protein>
<dbReference type="Proteomes" id="UP000279833">
    <property type="component" value="Unassembled WGS sequence"/>
</dbReference>
<sequence>MKTAASNGAHHSTTKVSDESTYRGSLVVLPDMSYLNDSHVLDQISYENEKNKWDVSNDDQEPNENLIDADYPSDPLSTNQIFKKFDENDSQESNLNDLISSAVDPHHLVSSSELSIQCGKYVLSRVTLTITWEYEDPTLFRGGG</sequence>
<feature type="region of interest" description="Disordered" evidence="1">
    <location>
        <begin position="1"/>
        <end position="20"/>
    </location>
</feature>
<evidence type="ECO:0000313" key="4">
    <source>
        <dbReference type="WBParaSite" id="SCUD_0000594301-mRNA-1"/>
    </source>
</evidence>
<evidence type="ECO:0000313" key="2">
    <source>
        <dbReference type="EMBL" id="VDO99496.1"/>
    </source>
</evidence>
<accession>A0A183JTA3</accession>
<name>A0A183JTA3_9TREM</name>
<dbReference type="WBParaSite" id="SCUD_0000594301-mRNA-1">
    <property type="protein sequence ID" value="SCUD_0000594301-mRNA-1"/>
    <property type="gene ID" value="SCUD_0000594301"/>
</dbReference>
<feature type="compositionally biased region" description="Polar residues" evidence="1">
    <location>
        <begin position="1"/>
        <end position="15"/>
    </location>
</feature>
<reference evidence="2 3" key="2">
    <citation type="submission" date="2018-11" db="EMBL/GenBank/DDBJ databases">
        <authorList>
            <consortium name="Pathogen Informatics"/>
        </authorList>
    </citation>
    <scope>NUCLEOTIDE SEQUENCE [LARGE SCALE GENOMIC DNA]</scope>
    <source>
        <strain evidence="2">Dakar</strain>
        <strain evidence="3">Dakar, Senegal</strain>
    </source>
</reference>
<keyword evidence="3" id="KW-1185">Reference proteome</keyword>
<evidence type="ECO:0000256" key="1">
    <source>
        <dbReference type="SAM" id="MobiDB-lite"/>
    </source>
</evidence>
<reference evidence="4" key="1">
    <citation type="submission" date="2016-06" db="UniProtKB">
        <authorList>
            <consortium name="WormBaseParasite"/>
        </authorList>
    </citation>
    <scope>IDENTIFICATION</scope>
</reference>
<organism evidence="4">
    <name type="scientific">Schistosoma curassoni</name>
    <dbReference type="NCBI Taxonomy" id="6186"/>
    <lineage>
        <taxon>Eukaryota</taxon>
        <taxon>Metazoa</taxon>
        <taxon>Spiralia</taxon>
        <taxon>Lophotrochozoa</taxon>
        <taxon>Platyhelminthes</taxon>
        <taxon>Trematoda</taxon>
        <taxon>Digenea</taxon>
        <taxon>Strigeidida</taxon>
        <taxon>Schistosomatoidea</taxon>
        <taxon>Schistosomatidae</taxon>
        <taxon>Schistosoma</taxon>
    </lineage>
</organism>
<gene>
    <name evidence="2" type="ORF">SCUD_LOCUS5943</name>
</gene>
<evidence type="ECO:0000313" key="3">
    <source>
        <dbReference type="Proteomes" id="UP000279833"/>
    </source>
</evidence>